<feature type="domain" description="EGF-like" evidence="6 7">
    <location>
        <begin position="132"/>
        <end position="143"/>
    </location>
</feature>
<dbReference type="Pfam" id="PF00057">
    <property type="entry name" value="Ldl_recept_a"/>
    <property type="match status" value="1"/>
</dbReference>
<evidence type="ECO:0000256" key="1">
    <source>
        <dbReference type="ARBA" id="ARBA00023157"/>
    </source>
</evidence>
<dbReference type="CDD" id="cd00112">
    <property type="entry name" value="LDLa"/>
    <property type="match status" value="1"/>
</dbReference>
<reference evidence="9" key="1">
    <citation type="submission" date="2025-08" db="UniProtKB">
        <authorList>
            <consortium name="RefSeq"/>
        </authorList>
    </citation>
    <scope>IDENTIFICATION</scope>
    <source>
        <tissue evidence="9">Whole sample</tissue>
    </source>
</reference>
<dbReference type="InterPro" id="IPR036055">
    <property type="entry name" value="LDL_receptor-like_sf"/>
</dbReference>
<keyword evidence="1 2" id="KW-1015">Disulfide bond</keyword>
<evidence type="ECO:0000256" key="5">
    <source>
        <dbReference type="SAM" id="SignalP"/>
    </source>
</evidence>
<dbReference type="Gene3D" id="4.10.400.10">
    <property type="entry name" value="Low-density Lipoprotein Receptor"/>
    <property type="match status" value="1"/>
</dbReference>
<feature type="compositionally biased region" description="Polar residues" evidence="3">
    <location>
        <begin position="291"/>
        <end position="314"/>
    </location>
</feature>
<dbReference type="PROSITE" id="PS01186">
    <property type="entry name" value="EGF_2"/>
    <property type="match status" value="1"/>
</dbReference>
<dbReference type="RefSeq" id="XP_022326515.1">
    <property type="nucleotide sequence ID" value="XM_022470807.1"/>
</dbReference>
<dbReference type="PROSITE" id="PS00022">
    <property type="entry name" value="EGF_1"/>
    <property type="match status" value="1"/>
</dbReference>
<dbReference type="KEGG" id="cvn:111126289"/>
<dbReference type="SMART" id="SM00192">
    <property type="entry name" value="LDLa"/>
    <property type="match status" value="1"/>
</dbReference>
<feature type="region of interest" description="Disordered" evidence="3">
    <location>
        <begin position="196"/>
        <end position="326"/>
    </location>
</feature>
<feature type="chain" id="PRO_5034118352" evidence="5">
    <location>
        <begin position="21"/>
        <end position="326"/>
    </location>
</feature>
<feature type="signal peptide" evidence="5">
    <location>
        <begin position="1"/>
        <end position="20"/>
    </location>
</feature>
<dbReference type="GeneID" id="111126289"/>
<dbReference type="InterPro" id="IPR000742">
    <property type="entry name" value="EGF"/>
</dbReference>
<name>A0A8B8DFN7_CRAVI</name>
<keyword evidence="4" id="KW-0812">Transmembrane</keyword>
<evidence type="ECO:0000313" key="9">
    <source>
        <dbReference type="RefSeq" id="XP_022326515.1"/>
    </source>
</evidence>
<dbReference type="AlphaFoldDB" id="A0A8B8DFN7"/>
<gene>
    <name evidence="9" type="primary">LOC111126289</name>
</gene>
<dbReference type="PROSITE" id="PS50068">
    <property type="entry name" value="LDLRA_2"/>
    <property type="match status" value="1"/>
</dbReference>
<dbReference type="InterPro" id="IPR002172">
    <property type="entry name" value="LDrepeatLR_classA_rpt"/>
</dbReference>
<organism evidence="8 9">
    <name type="scientific">Crassostrea virginica</name>
    <name type="common">Eastern oyster</name>
    <dbReference type="NCBI Taxonomy" id="6565"/>
    <lineage>
        <taxon>Eukaryota</taxon>
        <taxon>Metazoa</taxon>
        <taxon>Spiralia</taxon>
        <taxon>Lophotrochozoa</taxon>
        <taxon>Mollusca</taxon>
        <taxon>Bivalvia</taxon>
        <taxon>Autobranchia</taxon>
        <taxon>Pteriomorphia</taxon>
        <taxon>Ostreida</taxon>
        <taxon>Ostreoidea</taxon>
        <taxon>Ostreidae</taxon>
        <taxon>Crassostrea</taxon>
    </lineage>
</organism>
<dbReference type="OrthoDB" id="10013209at2759"/>
<dbReference type="Proteomes" id="UP000694844">
    <property type="component" value="Chromosome 3"/>
</dbReference>
<evidence type="ECO:0000256" key="4">
    <source>
        <dbReference type="SAM" id="Phobius"/>
    </source>
</evidence>
<feature type="disulfide bond" evidence="2">
    <location>
        <begin position="44"/>
        <end position="59"/>
    </location>
</feature>
<evidence type="ECO:0000256" key="2">
    <source>
        <dbReference type="PROSITE-ProRule" id="PRU00124"/>
    </source>
</evidence>
<comment type="caution">
    <text evidence="2">Lacks conserved residue(s) required for the propagation of feature annotation.</text>
</comment>
<evidence type="ECO:0000259" key="7">
    <source>
        <dbReference type="PROSITE" id="PS01186"/>
    </source>
</evidence>
<proteinExistence type="predicted"/>
<accession>A0A8B8DFN7</accession>
<dbReference type="SUPFAM" id="SSF57424">
    <property type="entry name" value="LDL receptor-like module"/>
    <property type="match status" value="1"/>
</dbReference>
<keyword evidence="4" id="KW-1133">Transmembrane helix</keyword>
<sequence length="326" mass="36033">MAAKLLTCVLMLLFYEKSRGQNTCRDDQFACFGDSSCKPLTYVCDGERDCADGSDERGCGTCRCRSQIDCTLGGWCLLSGCAPGWSGYNCAFPTKDEASSTVATTTIQSLPDTSCHCEIQKMCFDRIQSRSCNCQEGWSGYRCSERSTFTVDDSWRMIGVGLVVILIVSIVSLVATCIHRVKRRGFSRTHRRLIEESQESCGSSQSPAQLCSAPPSYEEVVRQETQRHSSHILMLSPDECESPSANDNNVEEPPPPSYDSVIKYQQLQGNQPRGELVQPNSIETGQHHNELVNQTLTESSDVESTSQSQTNPGDEQNCLDSHHIPL</sequence>
<keyword evidence="8" id="KW-1185">Reference proteome</keyword>
<evidence type="ECO:0000256" key="3">
    <source>
        <dbReference type="SAM" id="MobiDB-lite"/>
    </source>
</evidence>
<feature type="transmembrane region" description="Helical" evidence="4">
    <location>
        <begin position="155"/>
        <end position="178"/>
    </location>
</feature>
<keyword evidence="5" id="KW-0732">Signal</keyword>
<keyword evidence="4" id="KW-0472">Membrane</keyword>
<evidence type="ECO:0000259" key="6">
    <source>
        <dbReference type="PROSITE" id="PS00022"/>
    </source>
</evidence>
<protein>
    <submittedName>
        <fullName evidence="9">Low-density lipoprotein receptor class A domain-containing protein 3-like</fullName>
    </submittedName>
</protein>
<evidence type="ECO:0000313" key="8">
    <source>
        <dbReference type="Proteomes" id="UP000694844"/>
    </source>
</evidence>